<dbReference type="RefSeq" id="WP_132166818.1">
    <property type="nucleotide sequence ID" value="NZ_SMKX01000020.1"/>
</dbReference>
<evidence type="ECO:0008006" key="4">
    <source>
        <dbReference type="Google" id="ProtNLM"/>
    </source>
</evidence>
<keyword evidence="1" id="KW-0812">Transmembrane</keyword>
<keyword evidence="1" id="KW-0472">Membrane</keyword>
<evidence type="ECO:0000313" key="2">
    <source>
        <dbReference type="EMBL" id="TDD60830.1"/>
    </source>
</evidence>
<keyword evidence="3" id="KW-1185">Reference proteome</keyword>
<evidence type="ECO:0000256" key="1">
    <source>
        <dbReference type="SAM" id="Phobius"/>
    </source>
</evidence>
<sequence>MASPLARVNVRADLWETLWSFAHRVLAINLLLALAGTPLMVALSLVATPWNYPIFFGLLALPLAPAAAAAFGYLALEDHRPPLSALFRQVPARLRQSLVVAAIGAGLIGVLAADVTVLAKSLPGAVPLMVVLLVIVAITAINALVLVGLRPELGLRELLRLAVYTGVRGWALSLLSFGVLGAVLVIVSQAPLVGLATLPGCALWVVHTNTQAQLTRITRRSR</sequence>
<organism evidence="2 3">
    <name type="scientific">Kribbella antibiotica</name>
    <dbReference type="NCBI Taxonomy" id="190195"/>
    <lineage>
        <taxon>Bacteria</taxon>
        <taxon>Bacillati</taxon>
        <taxon>Actinomycetota</taxon>
        <taxon>Actinomycetes</taxon>
        <taxon>Propionibacteriales</taxon>
        <taxon>Kribbellaceae</taxon>
        <taxon>Kribbella</taxon>
    </lineage>
</organism>
<feature type="transmembrane region" description="Helical" evidence="1">
    <location>
        <begin position="97"/>
        <end position="119"/>
    </location>
</feature>
<gene>
    <name evidence="2" type="ORF">E1263_09425</name>
</gene>
<feature type="transmembrane region" description="Helical" evidence="1">
    <location>
        <begin position="21"/>
        <end position="46"/>
    </location>
</feature>
<accession>A0A4R4ZR41</accession>
<dbReference type="EMBL" id="SMKX01000020">
    <property type="protein sequence ID" value="TDD60830.1"/>
    <property type="molecule type" value="Genomic_DNA"/>
</dbReference>
<feature type="transmembrane region" description="Helical" evidence="1">
    <location>
        <begin position="161"/>
        <end position="186"/>
    </location>
</feature>
<comment type="caution">
    <text evidence="2">The sequence shown here is derived from an EMBL/GenBank/DDBJ whole genome shotgun (WGS) entry which is preliminary data.</text>
</comment>
<dbReference type="OrthoDB" id="4212508at2"/>
<feature type="transmembrane region" description="Helical" evidence="1">
    <location>
        <begin position="52"/>
        <end position="76"/>
    </location>
</feature>
<reference evidence="2 3" key="1">
    <citation type="submission" date="2019-03" db="EMBL/GenBank/DDBJ databases">
        <title>Draft genome sequences of novel Actinobacteria.</title>
        <authorList>
            <person name="Sahin N."/>
            <person name="Ay H."/>
            <person name="Saygin H."/>
        </authorList>
    </citation>
    <scope>NUCLEOTIDE SEQUENCE [LARGE SCALE GENOMIC DNA]</scope>
    <source>
        <strain evidence="2 3">JCM 13523</strain>
    </source>
</reference>
<keyword evidence="1" id="KW-1133">Transmembrane helix</keyword>
<evidence type="ECO:0000313" key="3">
    <source>
        <dbReference type="Proteomes" id="UP000295124"/>
    </source>
</evidence>
<dbReference type="AlphaFoldDB" id="A0A4R4ZR41"/>
<name>A0A4R4ZR41_9ACTN</name>
<proteinExistence type="predicted"/>
<feature type="transmembrane region" description="Helical" evidence="1">
    <location>
        <begin position="192"/>
        <end position="212"/>
    </location>
</feature>
<feature type="transmembrane region" description="Helical" evidence="1">
    <location>
        <begin position="125"/>
        <end position="149"/>
    </location>
</feature>
<dbReference type="Proteomes" id="UP000295124">
    <property type="component" value="Unassembled WGS sequence"/>
</dbReference>
<protein>
    <recommendedName>
        <fullName evidence="4">DUF624 domain-containing protein</fullName>
    </recommendedName>
</protein>